<dbReference type="InterPro" id="IPR036890">
    <property type="entry name" value="HATPase_C_sf"/>
</dbReference>
<dbReference type="EMBL" id="CP071591">
    <property type="protein sequence ID" value="QSY58106.1"/>
    <property type="molecule type" value="Genomic_DNA"/>
</dbReference>
<reference evidence="3 5" key="2">
    <citation type="submission" date="2021-03" db="EMBL/GenBank/DDBJ databases">
        <title>Genome sequencing of Bifidobacterium imperatoris JCM 32708.</title>
        <authorList>
            <person name="Kim J."/>
        </authorList>
    </citation>
    <scope>NUCLEOTIDE SEQUENCE [LARGE SCALE GENOMIC DNA]</scope>
    <source>
        <strain evidence="3 5">JCM 32708</strain>
    </source>
</reference>
<feature type="transmembrane region" description="Helical" evidence="1">
    <location>
        <begin position="41"/>
        <end position="59"/>
    </location>
</feature>
<feature type="transmembrane region" description="Helical" evidence="1">
    <location>
        <begin position="71"/>
        <end position="95"/>
    </location>
</feature>
<dbReference type="Gene3D" id="3.30.565.10">
    <property type="entry name" value="Histidine kinase-like ATPase, C-terminal domain"/>
    <property type="match status" value="1"/>
</dbReference>
<dbReference type="AlphaFoldDB" id="A0A2N5IR88"/>
<feature type="transmembrane region" description="Helical" evidence="1">
    <location>
        <begin position="128"/>
        <end position="151"/>
    </location>
</feature>
<keyword evidence="5" id="KW-1185">Reference proteome</keyword>
<feature type="transmembrane region" description="Helical" evidence="1">
    <location>
        <begin position="101"/>
        <end position="121"/>
    </location>
</feature>
<keyword evidence="2" id="KW-0808">Transferase</keyword>
<reference evidence="2 4" key="1">
    <citation type="submission" date="2017-07" db="EMBL/GenBank/DDBJ databases">
        <title>Bifidobacterium novel species.</title>
        <authorList>
            <person name="Lugli G.A."/>
            <person name="Milani C."/>
            <person name="Duranti S."/>
            <person name="Mangifesta M."/>
        </authorList>
    </citation>
    <scope>NUCLEOTIDE SEQUENCE [LARGE SCALE GENOMIC DNA]</scope>
    <source>
        <strain evidence="2 4">45</strain>
    </source>
</reference>
<protein>
    <submittedName>
        <fullName evidence="2">Signal transduction histidine kinase</fullName>
    </submittedName>
</protein>
<dbReference type="EMBL" id="NMWV01000020">
    <property type="protein sequence ID" value="PLS24474.1"/>
    <property type="molecule type" value="Genomic_DNA"/>
</dbReference>
<keyword evidence="1" id="KW-0812">Transmembrane</keyword>
<gene>
    <name evidence="3" type="ORF">BLI708_01930</name>
    <name evidence="2" type="ORF">Tam1G_1464</name>
</gene>
<dbReference type="Proteomes" id="UP000663067">
    <property type="component" value="Chromosome"/>
</dbReference>
<dbReference type="Proteomes" id="UP000234855">
    <property type="component" value="Unassembled WGS sequence"/>
</dbReference>
<feature type="transmembrane region" description="Helical" evidence="1">
    <location>
        <begin position="16"/>
        <end position="35"/>
    </location>
</feature>
<evidence type="ECO:0000313" key="4">
    <source>
        <dbReference type="Proteomes" id="UP000234855"/>
    </source>
</evidence>
<evidence type="ECO:0000313" key="2">
    <source>
        <dbReference type="EMBL" id="PLS24474.1"/>
    </source>
</evidence>
<keyword evidence="2" id="KW-0418">Kinase</keyword>
<proteinExistence type="predicted"/>
<dbReference type="GO" id="GO:0016301">
    <property type="term" value="F:kinase activity"/>
    <property type="evidence" value="ECO:0007669"/>
    <property type="project" value="UniProtKB-KW"/>
</dbReference>
<evidence type="ECO:0000313" key="5">
    <source>
        <dbReference type="Proteomes" id="UP000663067"/>
    </source>
</evidence>
<sequence length="470" mass="49462">MRVDDKRLLWDARTRILLACAAIPAIIETAYLHTIGDANDVTLLFALLATVGSLLMALLPRIGGWAIVALWAARCIVPAATPFSLLFCLLMAVTIMAYLDISMAVFAAVVAEAVTATRIWLYPWDSSVVAIVCATAAFLMVALWLGSMMGWRERQEIEARERAELLHRLADQELATQLHHSVANDLTTILLLARQLRSGANGGSQSTPGDADSNGALDANGCDTVALIERTATESLAKVRTLIAGLDGRDGGASPKASEIAADRDGIGDDRMQPIESACARLAQFIEPDASSAGPLTTISDDELRAIARSYDERLHANGLTGEILTTGETTYACTDERKAALLDILHEVVGNIMKYADPDAGYCVVVALAPGLATLSASNGIPRAVRNHGHVAGTSGGESGDHAVACGTDGVSAGVVRMDAPSDVAPSDFVLSSGTGLDRCRQTAEALGGEFTLSPNSSTWTVLLKLPLV</sequence>
<keyword evidence="1" id="KW-1133">Transmembrane helix</keyword>
<evidence type="ECO:0000256" key="1">
    <source>
        <dbReference type="SAM" id="Phobius"/>
    </source>
</evidence>
<keyword evidence="1" id="KW-0472">Membrane</keyword>
<dbReference type="RefSeq" id="WP_101626059.1">
    <property type="nucleotide sequence ID" value="NZ_CP071591.1"/>
</dbReference>
<organism evidence="2 4">
    <name type="scientific">Bifidobacterium imperatoris</name>
    <dbReference type="NCBI Taxonomy" id="2020965"/>
    <lineage>
        <taxon>Bacteria</taxon>
        <taxon>Bacillati</taxon>
        <taxon>Actinomycetota</taxon>
        <taxon>Actinomycetes</taxon>
        <taxon>Bifidobacteriales</taxon>
        <taxon>Bifidobacteriaceae</taxon>
        <taxon>Bifidobacterium</taxon>
    </lineage>
</organism>
<name>A0A2N5IR88_9BIFI</name>
<accession>A0A2N5IR88</accession>
<evidence type="ECO:0000313" key="3">
    <source>
        <dbReference type="EMBL" id="QSY58106.1"/>
    </source>
</evidence>